<dbReference type="InterPro" id="IPR058245">
    <property type="entry name" value="NreC/VraR/RcsB-like_REC"/>
</dbReference>
<dbReference type="Pfam" id="PF00196">
    <property type="entry name" value="GerE"/>
    <property type="match status" value="1"/>
</dbReference>
<dbReference type="InterPro" id="IPR011006">
    <property type="entry name" value="CheY-like_superfamily"/>
</dbReference>
<evidence type="ECO:0000256" key="2">
    <source>
        <dbReference type="ARBA" id="ARBA00023015"/>
    </source>
</evidence>
<keyword evidence="3" id="KW-0238">DNA-binding</keyword>
<name>A0A4V2WMI1_9BACT</name>
<dbReference type="SMART" id="SM00421">
    <property type="entry name" value="HTH_LUXR"/>
    <property type="match status" value="1"/>
</dbReference>
<dbReference type="CDD" id="cd06170">
    <property type="entry name" value="LuxR_C_like"/>
    <property type="match status" value="1"/>
</dbReference>
<dbReference type="PRINTS" id="PR00038">
    <property type="entry name" value="HTHLUXR"/>
</dbReference>
<dbReference type="SUPFAM" id="SSF52172">
    <property type="entry name" value="CheY-like"/>
    <property type="match status" value="1"/>
</dbReference>
<dbReference type="PROSITE" id="PS50043">
    <property type="entry name" value="HTH_LUXR_2"/>
    <property type="match status" value="1"/>
</dbReference>
<dbReference type="SMART" id="SM00448">
    <property type="entry name" value="REC"/>
    <property type="match status" value="1"/>
</dbReference>
<keyword evidence="2" id="KW-0805">Transcription regulation</keyword>
<reference evidence="8 9" key="1">
    <citation type="submission" date="2019-03" db="EMBL/GenBank/DDBJ databases">
        <authorList>
            <person name="Kim M.K.M."/>
        </authorList>
    </citation>
    <scope>NUCLEOTIDE SEQUENCE [LARGE SCALE GENOMIC DNA]</scope>
    <source>
        <strain evidence="8 9">17J68-15</strain>
    </source>
</reference>
<dbReference type="PANTHER" id="PTHR43214">
    <property type="entry name" value="TWO-COMPONENT RESPONSE REGULATOR"/>
    <property type="match status" value="1"/>
</dbReference>
<keyword evidence="1 5" id="KW-0597">Phosphoprotein</keyword>
<dbReference type="InterPro" id="IPR001789">
    <property type="entry name" value="Sig_transdc_resp-reg_receiver"/>
</dbReference>
<keyword evidence="9" id="KW-1185">Reference proteome</keyword>
<evidence type="ECO:0000259" key="7">
    <source>
        <dbReference type="PROSITE" id="PS50110"/>
    </source>
</evidence>
<dbReference type="GO" id="GO:0006355">
    <property type="term" value="P:regulation of DNA-templated transcription"/>
    <property type="evidence" value="ECO:0007669"/>
    <property type="project" value="InterPro"/>
</dbReference>
<dbReference type="CDD" id="cd17535">
    <property type="entry name" value="REC_NarL-like"/>
    <property type="match status" value="1"/>
</dbReference>
<dbReference type="InterPro" id="IPR039420">
    <property type="entry name" value="WalR-like"/>
</dbReference>
<dbReference type="GO" id="GO:0000160">
    <property type="term" value="P:phosphorelay signal transduction system"/>
    <property type="evidence" value="ECO:0007669"/>
    <property type="project" value="InterPro"/>
</dbReference>
<dbReference type="InterPro" id="IPR016032">
    <property type="entry name" value="Sig_transdc_resp-reg_C-effctor"/>
</dbReference>
<evidence type="ECO:0000256" key="5">
    <source>
        <dbReference type="PROSITE-ProRule" id="PRU00169"/>
    </source>
</evidence>
<dbReference type="PROSITE" id="PS00622">
    <property type="entry name" value="HTH_LUXR_1"/>
    <property type="match status" value="1"/>
</dbReference>
<proteinExistence type="predicted"/>
<dbReference type="GO" id="GO:0003677">
    <property type="term" value="F:DNA binding"/>
    <property type="evidence" value="ECO:0007669"/>
    <property type="project" value="UniProtKB-KW"/>
</dbReference>
<dbReference type="SUPFAM" id="SSF46894">
    <property type="entry name" value="C-terminal effector domain of the bipartite response regulators"/>
    <property type="match status" value="1"/>
</dbReference>
<dbReference type="RefSeq" id="WP_131852631.1">
    <property type="nucleotide sequence ID" value="NZ_SKFH01000023.1"/>
</dbReference>
<dbReference type="EMBL" id="SKFH01000023">
    <property type="protein sequence ID" value="TCZ69111.1"/>
    <property type="molecule type" value="Genomic_DNA"/>
</dbReference>
<gene>
    <name evidence="8" type="ORF">E0486_13130</name>
</gene>
<accession>A0A4V2WMI1</accession>
<dbReference type="Proteomes" id="UP000295164">
    <property type="component" value="Unassembled WGS sequence"/>
</dbReference>
<evidence type="ECO:0000256" key="3">
    <source>
        <dbReference type="ARBA" id="ARBA00023125"/>
    </source>
</evidence>
<dbReference type="PROSITE" id="PS50110">
    <property type="entry name" value="RESPONSE_REGULATORY"/>
    <property type="match status" value="1"/>
</dbReference>
<evidence type="ECO:0000313" key="9">
    <source>
        <dbReference type="Proteomes" id="UP000295164"/>
    </source>
</evidence>
<dbReference type="InterPro" id="IPR000792">
    <property type="entry name" value="Tscrpt_reg_LuxR_C"/>
</dbReference>
<dbReference type="PANTHER" id="PTHR43214:SF41">
    <property type="entry name" value="NITRATE_NITRITE RESPONSE REGULATOR PROTEIN NARP"/>
    <property type="match status" value="1"/>
</dbReference>
<evidence type="ECO:0000256" key="1">
    <source>
        <dbReference type="ARBA" id="ARBA00022553"/>
    </source>
</evidence>
<dbReference type="Pfam" id="PF00072">
    <property type="entry name" value="Response_reg"/>
    <property type="match status" value="1"/>
</dbReference>
<evidence type="ECO:0000259" key="6">
    <source>
        <dbReference type="PROSITE" id="PS50043"/>
    </source>
</evidence>
<organism evidence="8 9">
    <name type="scientific">Flaviaesturariibacter aridisoli</name>
    <dbReference type="NCBI Taxonomy" id="2545761"/>
    <lineage>
        <taxon>Bacteria</taxon>
        <taxon>Pseudomonadati</taxon>
        <taxon>Bacteroidota</taxon>
        <taxon>Chitinophagia</taxon>
        <taxon>Chitinophagales</taxon>
        <taxon>Chitinophagaceae</taxon>
        <taxon>Flaviaestuariibacter</taxon>
    </lineage>
</organism>
<dbReference type="AlphaFoldDB" id="A0A4V2WMI1"/>
<feature type="domain" description="HTH luxR-type" evidence="6">
    <location>
        <begin position="149"/>
        <end position="214"/>
    </location>
</feature>
<keyword evidence="4" id="KW-0804">Transcription</keyword>
<protein>
    <submittedName>
        <fullName evidence="8">Response regulator transcription factor</fullName>
    </submittedName>
</protein>
<evidence type="ECO:0000313" key="8">
    <source>
        <dbReference type="EMBL" id="TCZ69111.1"/>
    </source>
</evidence>
<dbReference type="Gene3D" id="3.40.50.2300">
    <property type="match status" value="1"/>
</dbReference>
<feature type="domain" description="Response regulatory" evidence="7">
    <location>
        <begin position="9"/>
        <end position="125"/>
    </location>
</feature>
<comment type="caution">
    <text evidence="8">The sequence shown here is derived from an EMBL/GenBank/DDBJ whole genome shotgun (WGS) entry which is preliminary data.</text>
</comment>
<sequence>MAETNEKITILIADDHTLVRETWSFILNTDPRFQVVAESGSGEEAVEMAKNLRPNIVIMDINLPGMNGIEATQLIRKFSPGSKVLGVSLHTQPTYARKMMQKGAMGYVTKNSSREEMFKAIMEINNGKKYICDEIKNILSEQVISGEDQQTGLNSLSQREIEIISFIKKGHSSKEIADALSISVKTVEVHRYNILKKLNLKNAAALVNYINNSQLDFDN</sequence>
<dbReference type="OrthoDB" id="654364at2"/>
<evidence type="ECO:0000256" key="4">
    <source>
        <dbReference type="ARBA" id="ARBA00023163"/>
    </source>
</evidence>
<feature type="modified residue" description="4-aspartylphosphate" evidence="5">
    <location>
        <position position="60"/>
    </location>
</feature>